<feature type="compositionally biased region" description="Low complexity" evidence="5">
    <location>
        <begin position="570"/>
        <end position="583"/>
    </location>
</feature>
<feature type="chain" id="PRO_5040799788" description="Peptidase A1 domain-containing protein" evidence="7">
    <location>
        <begin position="23"/>
        <end position="602"/>
    </location>
</feature>
<keyword evidence="10" id="KW-1185">Reference proteome</keyword>
<keyword evidence="7" id="KW-0732">Signal</keyword>
<sequence>MKNPFFWAVALLWGLYIDGSVARGPWSMTWSSEQFGPDGPWQAVSVSIGGNKTKIALYPGGAWASTVLLSTLCTNTTDIYSSVCYGHQAGLFDTADSSTYDDTSIYDEQAGHWSDMQLGYTNAVPINAAQYRALDSIDIGGAVAQSVDLTTVSQGYQTYPGGDNYPLEVGVLSLGCPDINQTFNNDPYPAINGTFVPSYLYEDGQIPSYSFGMHIGSASFGISGSLKLGGYDQSRVFGDVSAQPVDSGKLPIELLDISIGVAKGGSPWNSSNMTGLLAQGNSSLTSGFTVVVDPANPYIYLPQSSCDAIAAKLPVTYNSALGLYFWDTANSQYTKIVTSPSYLAFTFTKNGVNTADITIKVPFALLNLTLEAPLVTNPTQYFPCMGTDSNPALGRAFLQAAFVGVNWSQKSWFLAQAPGPDYSYIENVVDISTSDTTISASRNSWEPTWENAWTSLESTNSSTTNVTASTGSTGLSTGAKAGIGAGCGVAALAAIAAACWFILRRRQQYDQAASQDSATAYGSLQQPHRPIIATAPVEAPDTKPSIMHELDYDRALPFPQTSIQTSGYGQSFQQTFQSEQSAQNSSDHSQVSRQGPYELSTR</sequence>
<accession>A0A9W9JAC1</accession>
<comment type="caution">
    <text evidence="9">The sequence shown here is derived from an EMBL/GenBank/DDBJ whole genome shotgun (WGS) entry which is preliminary data.</text>
</comment>
<gene>
    <name evidence="9" type="ORF">N7449_009195</name>
</gene>
<reference evidence="9" key="1">
    <citation type="submission" date="2022-11" db="EMBL/GenBank/DDBJ databases">
        <authorList>
            <person name="Petersen C."/>
        </authorList>
    </citation>
    <scope>NUCLEOTIDE SEQUENCE</scope>
    <source>
        <strain evidence="9">IBT 20477</strain>
    </source>
</reference>
<organism evidence="9 10">
    <name type="scientific">Penicillium cf. viridicatum</name>
    <dbReference type="NCBI Taxonomy" id="2972119"/>
    <lineage>
        <taxon>Eukaryota</taxon>
        <taxon>Fungi</taxon>
        <taxon>Dikarya</taxon>
        <taxon>Ascomycota</taxon>
        <taxon>Pezizomycotina</taxon>
        <taxon>Eurotiomycetes</taxon>
        <taxon>Eurotiomycetidae</taxon>
        <taxon>Eurotiales</taxon>
        <taxon>Aspergillaceae</taxon>
        <taxon>Penicillium</taxon>
    </lineage>
</organism>
<feature type="compositionally biased region" description="Polar residues" evidence="5">
    <location>
        <begin position="584"/>
        <end position="593"/>
    </location>
</feature>
<evidence type="ECO:0000256" key="7">
    <source>
        <dbReference type="SAM" id="SignalP"/>
    </source>
</evidence>
<protein>
    <recommendedName>
        <fullName evidence="8">Peptidase A1 domain-containing protein</fullName>
    </recommendedName>
</protein>
<dbReference type="InterPro" id="IPR021109">
    <property type="entry name" value="Peptidase_aspartic_dom_sf"/>
</dbReference>
<dbReference type="InterPro" id="IPR051694">
    <property type="entry name" value="Immunoregulatory_rcpt-like"/>
</dbReference>
<keyword evidence="2 6" id="KW-0812">Transmembrane</keyword>
<evidence type="ECO:0000313" key="10">
    <source>
        <dbReference type="Proteomes" id="UP001150942"/>
    </source>
</evidence>
<name>A0A9W9JAC1_9EURO</name>
<feature type="domain" description="Peptidase A1" evidence="8">
    <location>
        <begin position="42"/>
        <end position="415"/>
    </location>
</feature>
<dbReference type="AlphaFoldDB" id="A0A9W9JAC1"/>
<dbReference type="PROSITE" id="PS51767">
    <property type="entry name" value="PEPTIDASE_A1"/>
    <property type="match status" value="1"/>
</dbReference>
<dbReference type="Proteomes" id="UP001150942">
    <property type="component" value="Unassembled WGS sequence"/>
</dbReference>
<evidence type="ECO:0000313" key="9">
    <source>
        <dbReference type="EMBL" id="KAJ5193053.1"/>
    </source>
</evidence>
<keyword evidence="3 6" id="KW-1133">Transmembrane helix</keyword>
<dbReference type="Gene3D" id="2.40.70.10">
    <property type="entry name" value="Acid Proteases"/>
    <property type="match status" value="2"/>
</dbReference>
<keyword evidence="4 6" id="KW-0472">Membrane</keyword>
<evidence type="ECO:0000256" key="6">
    <source>
        <dbReference type="SAM" id="Phobius"/>
    </source>
</evidence>
<evidence type="ECO:0000256" key="4">
    <source>
        <dbReference type="ARBA" id="ARBA00023136"/>
    </source>
</evidence>
<dbReference type="InterPro" id="IPR033121">
    <property type="entry name" value="PEPTIDASE_A1"/>
</dbReference>
<dbReference type="PANTHER" id="PTHR15549">
    <property type="entry name" value="PAIRED IMMUNOGLOBULIN-LIKE TYPE 2 RECEPTOR"/>
    <property type="match status" value="1"/>
</dbReference>
<proteinExistence type="predicted"/>
<dbReference type="OrthoDB" id="4074350at2759"/>
<dbReference type="EMBL" id="JAPQKQ010000006">
    <property type="protein sequence ID" value="KAJ5193053.1"/>
    <property type="molecule type" value="Genomic_DNA"/>
</dbReference>
<dbReference type="Pfam" id="PF00026">
    <property type="entry name" value="Asp"/>
    <property type="match status" value="1"/>
</dbReference>
<evidence type="ECO:0000259" key="8">
    <source>
        <dbReference type="PROSITE" id="PS51767"/>
    </source>
</evidence>
<evidence type="ECO:0000256" key="1">
    <source>
        <dbReference type="ARBA" id="ARBA00004167"/>
    </source>
</evidence>
<feature type="region of interest" description="Disordered" evidence="5">
    <location>
        <begin position="561"/>
        <end position="602"/>
    </location>
</feature>
<reference evidence="9" key="2">
    <citation type="journal article" date="2023" name="IMA Fungus">
        <title>Comparative genomic study of the Penicillium genus elucidates a diverse pangenome and 15 lateral gene transfer events.</title>
        <authorList>
            <person name="Petersen C."/>
            <person name="Sorensen T."/>
            <person name="Nielsen M.R."/>
            <person name="Sondergaard T.E."/>
            <person name="Sorensen J.L."/>
            <person name="Fitzpatrick D.A."/>
            <person name="Frisvad J.C."/>
            <person name="Nielsen K.L."/>
        </authorList>
    </citation>
    <scope>NUCLEOTIDE SEQUENCE</scope>
    <source>
        <strain evidence="9">IBT 20477</strain>
    </source>
</reference>
<dbReference type="GO" id="GO:0071944">
    <property type="term" value="C:cell periphery"/>
    <property type="evidence" value="ECO:0007669"/>
    <property type="project" value="UniProtKB-ARBA"/>
</dbReference>
<evidence type="ECO:0000256" key="5">
    <source>
        <dbReference type="SAM" id="MobiDB-lite"/>
    </source>
</evidence>
<evidence type="ECO:0000256" key="3">
    <source>
        <dbReference type="ARBA" id="ARBA00022989"/>
    </source>
</evidence>
<comment type="subcellular location">
    <subcellularLocation>
        <location evidence="1">Membrane</location>
        <topology evidence="1">Single-pass membrane protein</topology>
    </subcellularLocation>
</comment>
<evidence type="ECO:0000256" key="2">
    <source>
        <dbReference type="ARBA" id="ARBA00022692"/>
    </source>
</evidence>
<feature type="signal peptide" evidence="7">
    <location>
        <begin position="1"/>
        <end position="22"/>
    </location>
</feature>
<feature type="transmembrane region" description="Helical" evidence="6">
    <location>
        <begin position="481"/>
        <end position="503"/>
    </location>
</feature>
<dbReference type="SUPFAM" id="SSF50630">
    <property type="entry name" value="Acid proteases"/>
    <property type="match status" value="1"/>
</dbReference>
<dbReference type="GO" id="GO:0016020">
    <property type="term" value="C:membrane"/>
    <property type="evidence" value="ECO:0007669"/>
    <property type="project" value="UniProtKB-SubCell"/>
</dbReference>